<dbReference type="EMBL" id="PEOG01000082">
    <property type="protein sequence ID" value="PIM51047.1"/>
    <property type="molecule type" value="Genomic_DNA"/>
</dbReference>
<proteinExistence type="predicted"/>
<dbReference type="AlphaFoldDB" id="A0A2G9C3T9"/>
<sequence>MHRPTATLRTRQQRWWIWLCVAAVLGFQALGLVHRSLHGSASHPSRIAIAIAQATGEDTPAPTFGHAAGTPDCQLLDQLSHALGPVAQAFAWTAPPPDLPADLHAPRDATLAQLWRKGARGPPLA</sequence>
<keyword evidence="1" id="KW-0812">Transmembrane</keyword>
<dbReference type="RefSeq" id="WP_099863668.1">
    <property type="nucleotide sequence ID" value="NZ_PEOG01000082.1"/>
</dbReference>
<name>A0A2G9C3T9_9BURK</name>
<evidence type="ECO:0008006" key="4">
    <source>
        <dbReference type="Google" id="ProtNLM"/>
    </source>
</evidence>
<evidence type="ECO:0000256" key="1">
    <source>
        <dbReference type="SAM" id="Phobius"/>
    </source>
</evidence>
<reference evidence="2 3" key="1">
    <citation type="submission" date="2017-11" db="EMBL/GenBank/DDBJ databases">
        <title>Draft genome sequence of Mitsuaria sp. HWN-4.</title>
        <authorList>
            <person name="Gundlapally S.R."/>
        </authorList>
    </citation>
    <scope>NUCLEOTIDE SEQUENCE [LARGE SCALE GENOMIC DNA]</scope>
    <source>
        <strain evidence="2 3">HWN-4</strain>
    </source>
</reference>
<comment type="caution">
    <text evidence="2">The sequence shown here is derived from an EMBL/GenBank/DDBJ whole genome shotgun (WGS) entry which is preliminary data.</text>
</comment>
<dbReference type="Proteomes" id="UP000231501">
    <property type="component" value="Unassembled WGS sequence"/>
</dbReference>
<keyword evidence="1" id="KW-1133">Transmembrane helix</keyword>
<evidence type="ECO:0000313" key="2">
    <source>
        <dbReference type="EMBL" id="PIM51047.1"/>
    </source>
</evidence>
<gene>
    <name evidence="2" type="ORF">CS062_21795</name>
</gene>
<evidence type="ECO:0000313" key="3">
    <source>
        <dbReference type="Proteomes" id="UP000231501"/>
    </source>
</evidence>
<protein>
    <recommendedName>
        <fullName evidence="4">DUF2946 domain-containing protein</fullName>
    </recommendedName>
</protein>
<keyword evidence="3" id="KW-1185">Reference proteome</keyword>
<feature type="transmembrane region" description="Helical" evidence="1">
    <location>
        <begin position="15"/>
        <end position="33"/>
    </location>
</feature>
<organism evidence="2 3">
    <name type="scientific">Roseateles chitinivorans</name>
    <dbReference type="NCBI Taxonomy" id="2917965"/>
    <lineage>
        <taxon>Bacteria</taxon>
        <taxon>Pseudomonadati</taxon>
        <taxon>Pseudomonadota</taxon>
        <taxon>Betaproteobacteria</taxon>
        <taxon>Burkholderiales</taxon>
        <taxon>Sphaerotilaceae</taxon>
        <taxon>Roseateles</taxon>
    </lineage>
</organism>
<dbReference type="OrthoDB" id="9154233at2"/>
<keyword evidence="1" id="KW-0472">Membrane</keyword>
<accession>A0A2G9C3T9</accession>